<dbReference type="Pfam" id="PF01475">
    <property type="entry name" value="FUR"/>
    <property type="match status" value="1"/>
</dbReference>
<dbReference type="GO" id="GO:0003700">
    <property type="term" value="F:DNA-binding transcription factor activity"/>
    <property type="evidence" value="ECO:0007669"/>
    <property type="project" value="InterPro"/>
</dbReference>
<evidence type="ECO:0000256" key="5">
    <source>
        <dbReference type="ARBA" id="ARBA00023125"/>
    </source>
</evidence>
<dbReference type="InterPro" id="IPR043135">
    <property type="entry name" value="Fur_C"/>
</dbReference>
<feature type="binding site" evidence="7">
    <location>
        <position position="112"/>
    </location>
    <ligand>
        <name>Zn(2+)</name>
        <dbReference type="ChEBI" id="CHEBI:29105"/>
    </ligand>
</feature>
<dbReference type="GO" id="GO:0046872">
    <property type="term" value="F:metal ion binding"/>
    <property type="evidence" value="ECO:0007669"/>
    <property type="project" value="UniProtKB-KW"/>
</dbReference>
<feature type="binding site" evidence="7">
    <location>
        <position position="72"/>
    </location>
    <ligand>
        <name>Zn(2+)</name>
        <dbReference type="ChEBI" id="CHEBI:29105"/>
    </ligand>
</feature>
<dbReference type="InterPro" id="IPR002481">
    <property type="entry name" value="FUR"/>
</dbReference>
<evidence type="ECO:0000313" key="11">
    <source>
        <dbReference type="Proteomes" id="UP000219072"/>
    </source>
</evidence>
<keyword evidence="5" id="KW-0238">DNA-binding</keyword>
<evidence type="ECO:0000256" key="6">
    <source>
        <dbReference type="ARBA" id="ARBA00023163"/>
    </source>
</evidence>
<dbReference type="GO" id="GO:0003677">
    <property type="term" value="F:DNA binding"/>
    <property type="evidence" value="ECO:0007669"/>
    <property type="project" value="UniProtKB-KW"/>
</dbReference>
<evidence type="ECO:0000256" key="3">
    <source>
        <dbReference type="ARBA" id="ARBA00022833"/>
    </source>
</evidence>
<keyword evidence="8" id="KW-0408">Iron</keyword>
<dbReference type="AlphaFoldDB" id="A0A286DVW4"/>
<evidence type="ECO:0000256" key="4">
    <source>
        <dbReference type="ARBA" id="ARBA00023015"/>
    </source>
</evidence>
<keyword evidence="3 7" id="KW-0862">Zinc</keyword>
<dbReference type="InterPro" id="IPR036388">
    <property type="entry name" value="WH-like_DNA-bd_sf"/>
</dbReference>
<comment type="cofactor">
    <cofactor evidence="7">
        <name>Zn(2+)</name>
        <dbReference type="ChEBI" id="CHEBI:29105"/>
    </cofactor>
    <text evidence="7">Binds 1 zinc ion per subunit.</text>
</comment>
<name>A0A286DVW4_9ACTN</name>
<evidence type="ECO:0000256" key="2">
    <source>
        <dbReference type="ARBA" id="ARBA00022491"/>
    </source>
</evidence>
<evidence type="ECO:0000256" key="1">
    <source>
        <dbReference type="ARBA" id="ARBA00007957"/>
    </source>
</evidence>
<keyword evidence="7" id="KW-0479">Metal-binding</keyword>
<dbReference type="SUPFAM" id="SSF46785">
    <property type="entry name" value="Winged helix' DNA-binding domain"/>
    <property type="match status" value="1"/>
</dbReference>
<keyword evidence="4" id="KW-0805">Transcription regulation</keyword>
<comment type="similarity">
    <text evidence="1">Belongs to the Fur family.</text>
</comment>
<keyword evidence="2" id="KW-0678">Repressor</keyword>
<organism evidence="10 11">
    <name type="scientific">Streptomyces zhaozhouensis</name>
    <dbReference type="NCBI Taxonomy" id="1300267"/>
    <lineage>
        <taxon>Bacteria</taxon>
        <taxon>Bacillati</taxon>
        <taxon>Actinomycetota</taxon>
        <taxon>Actinomycetes</taxon>
        <taxon>Kitasatosporales</taxon>
        <taxon>Streptomycetaceae</taxon>
        <taxon>Streptomyces</taxon>
    </lineage>
</organism>
<comment type="cofactor">
    <cofactor evidence="8">
        <name>Mn(2+)</name>
        <dbReference type="ChEBI" id="CHEBI:29035"/>
    </cofactor>
    <cofactor evidence="8">
        <name>Fe(2+)</name>
        <dbReference type="ChEBI" id="CHEBI:29033"/>
    </cofactor>
    <text evidence="8">Binds 1 Mn(2+) or Fe(2+) ion per subunit.</text>
</comment>
<dbReference type="EMBL" id="OCNE01000007">
    <property type="protein sequence ID" value="SOD62776.1"/>
    <property type="molecule type" value="Genomic_DNA"/>
</dbReference>
<feature type="binding site" evidence="7">
    <location>
        <position position="109"/>
    </location>
    <ligand>
        <name>Zn(2+)</name>
        <dbReference type="ChEBI" id="CHEBI:29105"/>
    </ligand>
</feature>
<keyword evidence="11" id="KW-1185">Reference proteome</keyword>
<accession>A0A286DVW4</accession>
<feature type="binding site" evidence="8">
    <location>
        <position position="101"/>
    </location>
    <ligand>
        <name>Fe cation</name>
        <dbReference type="ChEBI" id="CHEBI:24875"/>
    </ligand>
</feature>
<dbReference type="Gene3D" id="1.10.10.10">
    <property type="entry name" value="Winged helix-like DNA-binding domain superfamily/Winged helix DNA-binding domain"/>
    <property type="match status" value="1"/>
</dbReference>
<proteinExistence type="inferred from homology"/>
<feature type="region of interest" description="Disordered" evidence="9">
    <location>
        <begin position="117"/>
        <end position="156"/>
    </location>
</feature>
<dbReference type="Gene3D" id="3.30.1490.190">
    <property type="match status" value="1"/>
</dbReference>
<evidence type="ECO:0000256" key="7">
    <source>
        <dbReference type="PIRSR" id="PIRSR602481-1"/>
    </source>
</evidence>
<evidence type="ECO:0000313" key="10">
    <source>
        <dbReference type="EMBL" id="SOD62776.1"/>
    </source>
</evidence>
<evidence type="ECO:0000256" key="9">
    <source>
        <dbReference type="SAM" id="MobiDB-lite"/>
    </source>
</evidence>
<evidence type="ECO:0000256" key="8">
    <source>
        <dbReference type="PIRSR" id="PIRSR602481-2"/>
    </source>
</evidence>
<feature type="binding site" evidence="8">
    <location>
        <position position="84"/>
    </location>
    <ligand>
        <name>Fe cation</name>
        <dbReference type="ChEBI" id="CHEBI:24875"/>
    </ligand>
</feature>
<reference evidence="10 11" key="1">
    <citation type="submission" date="2017-09" db="EMBL/GenBank/DDBJ databases">
        <authorList>
            <person name="Ehlers B."/>
            <person name="Leendertz F.H."/>
        </authorList>
    </citation>
    <scope>NUCLEOTIDE SEQUENCE [LARGE SCALE GENOMIC DNA]</scope>
    <source>
        <strain evidence="10 11">CGMCC 4.7095</strain>
    </source>
</reference>
<dbReference type="InterPro" id="IPR036390">
    <property type="entry name" value="WH_DNA-bd_sf"/>
</dbReference>
<dbReference type="Proteomes" id="UP000219072">
    <property type="component" value="Unassembled WGS sequence"/>
</dbReference>
<feature type="binding site" evidence="7">
    <location>
        <position position="69"/>
    </location>
    <ligand>
        <name>Zn(2+)</name>
        <dbReference type="ChEBI" id="CHEBI:29105"/>
    </ligand>
</feature>
<protein>
    <submittedName>
        <fullName evidence="10">Fur family transcriptional regulator, ferric uptake regulator</fullName>
    </submittedName>
</protein>
<gene>
    <name evidence="10" type="ORF">SAMN06297387_107150</name>
</gene>
<sequence length="174" mass="18710">MLADCGEFVSARRLHSLTVARGMRVGLTTVYRALRDMEIHGRADVVLDERGTRYFRTRALDGHRHYIICRACGTSRALDAVVLEDWVRRVGADSDYAALEHVVQLTGVCAPCRTDPTIGESARGEPVTAAESDLDAPGQEGAASPASLSSPRCPAGPPVGYRDATWKGFSHAAS</sequence>
<keyword evidence="6" id="KW-0804">Transcription</keyword>